<reference evidence="2 3" key="1">
    <citation type="journal article" date="2012" name="G3 (Bethesda)">
        <title>Pichia sorbitophila, an interspecies yeast hybrid reveals early steps of genome resolution following polyploidization.</title>
        <authorList>
            <person name="Leh Louis V."/>
            <person name="Despons L."/>
            <person name="Friedrich A."/>
            <person name="Martin T."/>
            <person name="Durrens P."/>
            <person name="Casaregola S."/>
            <person name="Neuveglise C."/>
            <person name="Fairhead C."/>
            <person name="Marck C."/>
            <person name="Cruz J.A."/>
            <person name="Straub M.L."/>
            <person name="Kugler V."/>
            <person name="Sacerdot C."/>
            <person name="Uzunov Z."/>
            <person name="Thierry A."/>
            <person name="Weiss S."/>
            <person name="Bleykasten C."/>
            <person name="De Montigny J."/>
            <person name="Jacques N."/>
            <person name="Jung P."/>
            <person name="Lemaire M."/>
            <person name="Mallet S."/>
            <person name="Morel G."/>
            <person name="Richard G.F."/>
            <person name="Sarkar A."/>
            <person name="Savel G."/>
            <person name="Schacherer J."/>
            <person name="Seret M.L."/>
            <person name="Talla E."/>
            <person name="Samson G."/>
            <person name="Jubin C."/>
            <person name="Poulain J."/>
            <person name="Vacherie B."/>
            <person name="Barbe V."/>
            <person name="Pelletier E."/>
            <person name="Sherman D.J."/>
            <person name="Westhof E."/>
            <person name="Weissenbach J."/>
            <person name="Baret P.V."/>
            <person name="Wincker P."/>
            <person name="Gaillardin C."/>
            <person name="Dujon B."/>
            <person name="Souciet J.L."/>
        </authorList>
    </citation>
    <scope>NUCLEOTIDE SEQUENCE [LARGE SCALE GENOMIC DNA]</scope>
    <source>
        <strain evidence="3">ATCC MYA-4447 / BCRC 22081 / CBS 7064 / NBRC 10061 / NRRL Y-12695</strain>
    </source>
</reference>
<gene>
    <name evidence="2" type="primary">Piso0_002600</name>
    <name evidence="2" type="ORF">GNLVRS01_PISO0I13714g</name>
</gene>
<dbReference type="AlphaFoldDB" id="G8YFH1"/>
<dbReference type="eggNOG" id="ENOG502RQJW">
    <property type="taxonomic scope" value="Eukaryota"/>
</dbReference>
<feature type="compositionally biased region" description="Basic and acidic residues" evidence="1">
    <location>
        <begin position="208"/>
        <end position="222"/>
    </location>
</feature>
<accession>G8YFH1</accession>
<dbReference type="EMBL" id="FO082051">
    <property type="protein sequence ID" value="CCE81920.1"/>
    <property type="molecule type" value="Genomic_DNA"/>
</dbReference>
<feature type="region of interest" description="Disordered" evidence="1">
    <location>
        <begin position="177"/>
        <end position="227"/>
    </location>
</feature>
<name>G8YFH1_PICSO</name>
<keyword evidence="3" id="KW-1185">Reference proteome</keyword>
<evidence type="ECO:0000313" key="3">
    <source>
        <dbReference type="Proteomes" id="UP000005222"/>
    </source>
</evidence>
<dbReference type="InParanoid" id="G8YFH1"/>
<dbReference type="Proteomes" id="UP000005222">
    <property type="component" value="Chromosome I"/>
</dbReference>
<proteinExistence type="predicted"/>
<dbReference type="OrthoDB" id="10474414at2759"/>
<organism evidence="2 3">
    <name type="scientific">Pichia sorbitophila (strain ATCC MYA-4447 / BCRC 22081 / CBS 7064 / NBRC 10061 / NRRL Y-12695)</name>
    <name type="common">Hybrid yeast</name>
    <dbReference type="NCBI Taxonomy" id="559304"/>
    <lineage>
        <taxon>Eukaryota</taxon>
        <taxon>Fungi</taxon>
        <taxon>Dikarya</taxon>
        <taxon>Ascomycota</taxon>
        <taxon>Saccharomycotina</taxon>
        <taxon>Pichiomycetes</taxon>
        <taxon>Debaryomycetaceae</taxon>
        <taxon>Millerozyma</taxon>
    </lineage>
</organism>
<evidence type="ECO:0000313" key="2">
    <source>
        <dbReference type="EMBL" id="CCE81920.1"/>
    </source>
</evidence>
<evidence type="ECO:0000256" key="1">
    <source>
        <dbReference type="SAM" id="MobiDB-lite"/>
    </source>
</evidence>
<dbReference type="HOGENOM" id="CLU_489249_0_0_1"/>
<protein>
    <submittedName>
        <fullName evidence="2">Piso0_002600 protein</fullName>
    </submittedName>
</protein>
<sequence length="556" mass="63047">MSGDFVDEVSYISFSNSSENSCNTTLGILLNYFNALNETRDNVILNLSDEEQDEHAIPEPPSERVPVGKYENDNYRPNQNEQISQEPVFRIQSGQTEGVKSFQGSIADQFVPKERQRGSLVLSRSPEPVGNLNVESIRGERRKRIKRKLSGALEFIQSSFHKENKNTVANPYLREREKEMEETSKYTNTLDESKSAKKKQIRFFGSSTRDDKKPLKDWHDTQPKQGEGSIIAAKLGKAFKNKEHCPNNSFSALRLFKNDLNDESKIPSSKTAFVRVATSGDAHKERNKTHGTPQASEDISVGHILDLYNLSGGSSASETAHLENTIFSPHTHRPSIRDISSIETLQQNVTQNVQRNGESLFRDTDSTISDFGEIEAQADDYLGKINENEQSTGLGSIKLRSPIQIQTSRSDWTSDKYLGALAQSAKTEAENETFLTPRASLSESFSTLKGIVKQKCKSSMTRKSERRHPSLHVRFVSPIFSPSSKKFENKLSQDCRKNMAPVEAKQHPKNYLFSQPLQWDESRKDDDFDLEEFLEDINKSSYYKSKIRNTEPIEYF</sequence>